<evidence type="ECO:0000256" key="4">
    <source>
        <dbReference type="ARBA" id="ARBA00022989"/>
    </source>
</evidence>
<comment type="subcellular location">
    <subcellularLocation>
        <location evidence="1">Membrane</location>
        <topology evidence="1">Multi-pass membrane protein</topology>
    </subcellularLocation>
</comment>
<keyword evidence="5 6" id="KW-0472">Membrane</keyword>
<evidence type="ECO:0000256" key="1">
    <source>
        <dbReference type="ARBA" id="ARBA00004141"/>
    </source>
</evidence>
<sequence length="512" mass="55627">MTDEALEPSRTTYGAGWARWAWRTLTSMRTAVILLTLLAGAAVPGSLLPQRNVATNPGAVPSFYADHPGISPWLDRLSLFDVYASPWFAAIYILLLVSMIGCVLPRCVRLWGECRAEPARTPTRLSRMEHHRELRLESDAEEVLTRTATVLRRRGYRVVREGSEVRAEKGYLREAGNLMFHLSLLVLLVGVAGGKLFGFEGRAALVDGATFTNLRSSYDEYSPAALTRADAFTPFSVTLDKLEAEFELAGPRAGEPREFDAEVTYTLGDGTTGSTSIKPNHPMDVDGTKLFLTGHGYAPAVTVRDGTGETVFSGPVIFLPLENNFTSDGVVKVPNAEPTQLGFEGLFLPTAPTGDGDRSQFPGLIAPRLDLTAYTGDLGMNEGVPQSVYKLERSGLEEVAVGSLRVGETMALPEGAGSITFDGVSRFANFQIAYDPGKEISLVAAIALLIGLTASLVIRRRRLWLRVTKSDHGLTAELAGLSVTRRELPTSDLDHLERELLGLNESPERSMS</sequence>
<name>A0A512HSA5_9ACTN</name>
<dbReference type="GO" id="GO:0016020">
    <property type="term" value="C:membrane"/>
    <property type="evidence" value="ECO:0007669"/>
    <property type="project" value="UniProtKB-SubCell"/>
</dbReference>
<feature type="transmembrane region" description="Helical" evidence="6">
    <location>
        <begin position="440"/>
        <end position="458"/>
    </location>
</feature>
<dbReference type="EMBL" id="BJZQ01000001">
    <property type="protein sequence ID" value="GEO88260.1"/>
    <property type="molecule type" value="Genomic_DNA"/>
</dbReference>
<keyword evidence="3" id="KW-0201">Cytochrome c-type biogenesis</keyword>
<dbReference type="GO" id="GO:0017004">
    <property type="term" value="P:cytochrome complex assembly"/>
    <property type="evidence" value="ECO:0007669"/>
    <property type="project" value="UniProtKB-KW"/>
</dbReference>
<evidence type="ECO:0000256" key="5">
    <source>
        <dbReference type="ARBA" id="ARBA00023136"/>
    </source>
</evidence>
<keyword evidence="2 6" id="KW-0812">Transmembrane</keyword>
<feature type="transmembrane region" description="Helical" evidence="6">
    <location>
        <begin position="87"/>
        <end position="105"/>
    </location>
</feature>
<feature type="domain" description="ResB-like" evidence="7">
    <location>
        <begin position="28"/>
        <end position="486"/>
    </location>
</feature>
<reference evidence="8 9" key="1">
    <citation type="submission" date="2019-07" db="EMBL/GenBank/DDBJ databases">
        <title>Whole genome shotgun sequence of Aeromicrobium flavum NBRC 107625.</title>
        <authorList>
            <person name="Hosoyama A."/>
            <person name="Uohara A."/>
            <person name="Ohji S."/>
            <person name="Ichikawa N."/>
        </authorList>
    </citation>
    <scope>NUCLEOTIDE SEQUENCE [LARGE SCALE GENOMIC DNA]</scope>
    <source>
        <strain evidence="8 9">NBRC 107625</strain>
    </source>
</reference>
<evidence type="ECO:0000313" key="9">
    <source>
        <dbReference type="Proteomes" id="UP000321769"/>
    </source>
</evidence>
<feature type="transmembrane region" description="Helical" evidence="6">
    <location>
        <begin position="178"/>
        <end position="197"/>
    </location>
</feature>
<evidence type="ECO:0000259" key="7">
    <source>
        <dbReference type="Pfam" id="PF05140"/>
    </source>
</evidence>
<organism evidence="8 9">
    <name type="scientific">Aeromicrobium flavum</name>
    <dbReference type="NCBI Taxonomy" id="416568"/>
    <lineage>
        <taxon>Bacteria</taxon>
        <taxon>Bacillati</taxon>
        <taxon>Actinomycetota</taxon>
        <taxon>Actinomycetes</taxon>
        <taxon>Propionibacteriales</taxon>
        <taxon>Nocardioidaceae</taxon>
        <taxon>Aeromicrobium</taxon>
    </lineage>
</organism>
<dbReference type="InterPro" id="IPR023494">
    <property type="entry name" value="Cyt_c_bgen_Ccs1/CcsB/ResB"/>
</dbReference>
<dbReference type="AlphaFoldDB" id="A0A512HSA5"/>
<evidence type="ECO:0000313" key="8">
    <source>
        <dbReference type="EMBL" id="GEO88260.1"/>
    </source>
</evidence>
<evidence type="ECO:0000256" key="3">
    <source>
        <dbReference type="ARBA" id="ARBA00022748"/>
    </source>
</evidence>
<dbReference type="PANTHER" id="PTHR31566">
    <property type="entry name" value="CYTOCHROME C BIOGENESIS PROTEIN CCS1, CHLOROPLASTIC"/>
    <property type="match status" value="1"/>
</dbReference>
<evidence type="ECO:0000256" key="6">
    <source>
        <dbReference type="SAM" id="Phobius"/>
    </source>
</evidence>
<accession>A0A512HSA5</accession>
<keyword evidence="9" id="KW-1185">Reference proteome</keyword>
<feature type="transmembrane region" description="Helical" evidence="6">
    <location>
        <begin position="31"/>
        <end position="48"/>
    </location>
</feature>
<dbReference type="Pfam" id="PF05140">
    <property type="entry name" value="ResB"/>
    <property type="match status" value="1"/>
</dbReference>
<comment type="caution">
    <text evidence="8">The sequence shown here is derived from an EMBL/GenBank/DDBJ whole genome shotgun (WGS) entry which is preliminary data.</text>
</comment>
<dbReference type="Proteomes" id="UP000321769">
    <property type="component" value="Unassembled WGS sequence"/>
</dbReference>
<evidence type="ECO:0000256" key="2">
    <source>
        <dbReference type="ARBA" id="ARBA00022692"/>
    </source>
</evidence>
<dbReference type="InterPro" id="IPR007816">
    <property type="entry name" value="ResB-like_domain"/>
</dbReference>
<keyword evidence="4 6" id="KW-1133">Transmembrane helix</keyword>
<dbReference type="PANTHER" id="PTHR31566:SF0">
    <property type="entry name" value="CYTOCHROME C BIOGENESIS PROTEIN CCS1, CHLOROPLASTIC"/>
    <property type="match status" value="1"/>
</dbReference>
<protein>
    <submittedName>
        <fullName evidence="8">Cytochrome c biosynthesis protein</fullName>
    </submittedName>
</protein>
<proteinExistence type="predicted"/>
<gene>
    <name evidence="8" type="ORF">AFL01nite_05870</name>
</gene>